<evidence type="ECO:0000313" key="4">
    <source>
        <dbReference type="Proteomes" id="UP000289738"/>
    </source>
</evidence>
<dbReference type="Proteomes" id="UP000289738">
    <property type="component" value="Chromosome B02"/>
</dbReference>
<proteinExistence type="predicted"/>
<sequence>MVDPNPNRIYDAHEEYHDDSDGTDSWYSEEIETPPNSKDKLGEVDDDEGFPVFREGAKFGKLLLKVGMKFSTKQEFKEAMREYCIQEGRPVWFKKNNNIRCRGQCKGEECPWVVYASKDSEGVCWQS</sequence>
<dbReference type="AlphaFoldDB" id="A0A445AHM9"/>
<name>A0A445AHM9_ARAHY</name>
<evidence type="ECO:0000259" key="2">
    <source>
        <dbReference type="Pfam" id="PF03108"/>
    </source>
</evidence>
<accession>A0A445AHM9</accession>
<comment type="caution">
    <text evidence="3">The sequence shown here is derived from an EMBL/GenBank/DDBJ whole genome shotgun (WGS) entry which is preliminary data.</text>
</comment>
<reference evidence="3 4" key="1">
    <citation type="submission" date="2019-01" db="EMBL/GenBank/DDBJ databases">
        <title>Sequencing of cultivated peanut Arachis hypogaea provides insights into genome evolution and oil improvement.</title>
        <authorList>
            <person name="Chen X."/>
        </authorList>
    </citation>
    <scope>NUCLEOTIDE SEQUENCE [LARGE SCALE GENOMIC DNA]</scope>
    <source>
        <strain evidence="4">cv. Fuhuasheng</strain>
        <tissue evidence="3">Leaves</tissue>
    </source>
</reference>
<dbReference type="EMBL" id="SDMP01000012">
    <property type="protein sequence ID" value="RYR25900.1"/>
    <property type="molecule type" value="Genomic_DNA"/>
</dbReference>
<feature type="domain" description="Transposase MuDR plant" evidence="2">
    <location>
        <begin position="64"/>
        <end position="121"/>
    </location>
</feature>
<gene>
    <name evidence="3" type="ORF">Ahy_B02g059928</name>
</gene>
<organism evidence="3 4">
    <name type="scientific">Arachis hypogaea</name>
    <name type="common">Peanut</name>
    <dbReference type="NCBI Taxonomy" id="3818"/>
    <lineage>
        <taxon>Eukaryota</taxon>
        <taxon>Viridiplantae</taxon>
        <taxon>Streptophyta</taxon>
        <taxon>Embryophyta</taxon>
        <taxon>Tracheophyta</taxon>
        <taxon>Spermatophyta</taxon>
        <taxon>Magnoliopsida</taxon>
        <taxon>eudicotyledons</taxon>
        <taxon>Gunneridae</taxon>
        <taxon>Pentapetalae</taxon>
        <taxon>rosids</taxon>
        <taxon>fabids</taxon>
        <taxon>Fabales</taxon>
        <taxon>Fabaceae</taxon>
        <taxon>Papilionoideae</taxon>
        <taxon>50 kb inversion clade</taxon>
        <taxon>dalbergioids sensu lato</taxon>
        <taxon>Dalbergieae</taxon>
        <taxon>Pterocarpus clade</taxon>
        <taxon>Arachis</taxon>
    </lineage>
</organism>
<evidence type="ECO:0000313" key="3">
    <source>
        <dbReference type="EMBL" id="RYR25900.1"/>
    </source>
</evidence>
<dbReference type="Pfam" id="PF03108">
    <property type="entry name" value="DBD_Tnp_Mut"/>
    <property type="match status" value="1"/>
</dbReference>
<feature type="region of interest" description="Disordered" evidence="1">
    <location>
        <begin position="1"/>
        <end position="45"/>
    </location>
</feature>
<evidence type="ECO:0000256" key="1">
    <source>
        <dbReference type="SAM" id="MobiDB-lite"/>
    </source>
</evidence>
<feature type="compositionally biased region" description="Acidic residues" evidence="1">
    <location>
        <begin position="21"/>
        <end position="32"/>
    </location>
</feature>
<keyword evidence="4" id="KW-1185">Reference proteome</keyword>
<dbReference type="InterPro" id="IPR004332">
    <property type="entry name" value="Transposase_MuDR"/>
</dbReference>
<feature type="compositionally biased region" description="Basic and acidic residues" evidence="1">
    <location>
        <begin position="10"/>
        <end position="20"/>
    </location>
</feature>
<protein>
    <recommendedName>
        <fullName evidence="2">Transposase MuDR plant domain-containing protein</fullName>
    </recommendedName>
</protein>